<keyword evidence="2" id="KW-1185">Reference proteome</keyword>
<reference evidence="1 2" key="1">
    <citation type="submission" date="2015-09" db="EMBL/GenBank/DDBJ databases">
        <title>Draft genome of the parasitic nematode Teladorsagia circumcincta isolate WARC Sus (inbred).</title>
        <authorList>
            <person name="Mitreva M."/>
        </authorList>
    </citation>
    <scope>NUCLEOTIDE SEQUENCE [LARGE SCALE GENOMIC DNA]</scope>
    <source>
        <strain evidence="1 2">S</strain>
    </source>
</reference>
<dbReference type="Proteomes" id="UP000230423">
    <property type="component" value="Unassembled WGS sequence"/>
</dbReference>
<dbReference type="EMBL" id="KZ347136">
    <property type="protein sequence ID" value="PIO68361.1"/>
    <property type="molecule type" value="Genomic_DNA"/>
</dbReference>
<name>A0A2G9UDS3_TELCI</name>
<dbReference type="AlphaFoldDB" id="A0A2G9UDS3"/>
<protein>
    <submittedName>
        <fullName evidence="1">Uncharacterized protein</fullName>
    </submittedName>
</protein>
<accession>A0A2G9UDS3</accession>
<evidence type="ECO:0000313" key="1">
    <source>
        <dbReference type="EMBL" id="PIO68361.1"/>
    </source>
</evidence>
<proteinExistence type="predicted"/>
<evidence type="ECO:0000313" key="2">
    <source>
        <dbReference type="Proteomes" id="UP000230423"/>
    </source>
</evidence>
<sequence>MVFRLLIVQQMQQQEYNRSPYVLEIIFCGYLPGNSLLFGASSTPSHRCAIVPRWVFLFC</sequence>
<gene>
    <name evidence="1" type="ORF">TELCIR_09852</name>
</gene>
<organism evidence="1 2">
    <name type="scientific">Teladorsagia circumcincta</name>
    <name type="common">Brown stomach worm</name>
    <name type="synonym">Ostertagia circumcincta</name>
    <dbReference type="NCBI Taxonomy" id="45464"/>
    <lineage>
        <taxon>Eukaryota</taxon>
        <taxon>Metazoa</taxon>
        <taxon>Ecdysozoa</taxon>
        <taxon>Nematoda</taxon>
        <taxon>Chromadorea</taxon>
        <taxon>Rhabditida</taxon>
        <taxon>Rhabditina</taxon>
        <taxon>Rhabditomorpha</taxon>
        <taxon>Strongyloidea</taxon>
        <taxon>Trichostrongylidae</taxon>
        <taxon>Teladorsagia</taxon>
    </lineage>
</organism>